<dbReference type="Pfam" id="PF16916">
    <property type="entry name" value="ZT_dimer"/>
    <property type="match status" value="1"/>
</dbReference>
<dbReference type="GO" id="GO:0015086">
    <property type="term" value="F:cadmium ion transmembrane transporter activity"/>
    <property type="evidence" value="ECO:0007669"/>
    <property type="project" value="TreeGrafter"/>
</dbReference>
<keyword evidence="4 7" id="KW-0812">Transmembrane</keyword>
<dbReference type="GO" id="GO:0006882">
    <property type="term" value="P:intracellular zinc ion homeostasis"/>
    <property type="evidence" value="ECO:0007669"/>
    <property type="project" value="TreeGrafter"/>
</dbReference>
<gene>
    <name evidence="10" type="ORF">SUTH_03092</name>
</gene>
<dbReference type="STRING" id="1223802.SUTH_03092"/>
<dbReference type="InterPro" id="IPR027469">
    <property type="entry name" value="Cation_efflux_TMD_sf"/>
</dbReference>
<keyword evidence="3" id="KW-0813">Transport</keyword>
<dbReference type="AlphaFoldDB" id="W0SJQ4"/>
<protein>
    <submittedName>
        <fullName evidence="10">Cation efflux protein</fullName>
    </submittedName>
</protein>
<accession>W0SJQ4</accession>
<evidence type="ECO:0000256" key="5">
    <source>
        <dbReference type="ARBA" id="ARBA00022989"/>
    </source>
</evidence>
<evidence type="ECO:0000256" key="2">
    <source>
        <dbReference type="ARBA" id="ARBA00008114"/>
    </source>
</evidence>
<dbReference type="KEGG" id="shd:SUTH_03092"/>
<feature type="transmembrane region" description="Helical" evidence="7">
    <location>
        <begin position="111"/>
        <end position="133"/>
    </location>
</feature>
<dbReference type="InterPro" id="IPR027470">
    <property type="entry name" value="Cation_efflux_CTD"/>
</dbReference>
<dbReference type="EMBL" id="AP012547">
    <property type="protein sequence ID" value="BAO30870.1"/>
    <property type="molecule type" value="Genomic_DNA"/>
</dbReference>
<evidence type="ECO:0000256" key="1">
    <source>
        <dbReference type="ARBA" id="ARBA00004141"/>
    </source>
</evidence>
<dbReference type="InterPro" id="IPR050291">
    <property type="entry name" value="CDF_Transporter"/>
</dbReference>
<dbReference type="PANTHER" id="PTHR43840">
    <property type="entry name" value="MITOCHONDRIAL METAL TRANSPORTER 1-RELATED"/>
    <property type="match status" value="1"/>
</dbReference>
<dbReference type="InterPro" id="IPR002524">
    <property type="entry name" value="Cation_efflux"/>
</dbReference>
<dbReference type="Proteomes" id="UP000031637">
    <property type="component" value="Chromosome"/>
</dbReference>
<dbReference type="RefSeq" id="WP_041100472.1">
    <property type="nucleotide sequence ID" value="NZ_AP012547.1"/>
</dbReference>
<dbReference type="OrthoDB" id="9806522at2"/>
<dbReference type="HOGENOM" id="CLU_013430_3_0_4"/>
<evidence type="ECO:0000259" key="9">
    <source>
        <dbReference type="Pfam" id="PF16916"/>
    </source>
</evidence>
<reference evidence="10 11" key="1">
    <citation type="journal article" date="2014" name="Syst. Appl. Microbiol.">
        <title>Complete genomes of freshwater sulfur oxidizers Sulfuricella denitrificans skB26 and Sulfuritalea hydrogenivorans sk43H: genetic insights into the sulfur oxidation pathway of betaproteobacteria.</title>
        <authorList>
            <person name="Watanabe T."/>
            <person name="Kojima H."/>
            <person name="Fukui M."/>
        </authorList>
    </citation>
    <scope>NUCLEOTIDE SEQUENCE [LARGE SCALE GENOMIC DNA]</scope>
    <source>
        <strain evidence="10">DSM22779</strain>
    </source>
</reference>
<proteinExistence type="inferred from homology"/>
<feature type="transmembrane region" description="Helical" evidence="7">
    <location>
        <begin position="154"/>
        <end position="173"/>
    </location>
</feature>
<feature type="transmembrane region" description="Helical" evidence="7">
    <location>
        <begin position="81"/>
        <end position="99"/>
    </location>
</feature>
<comment type="subcellular location">
    <subcellularLocation>
        <location evidence="1">Membrane</location>
        <topology evidence="1">Multi-pass membrane protein</topology>
    </subcellularLocation>
</comment>
<dbReference type="Pfam" id="PF01545">
    <property type="entry name" value="Cation_efflux"/>
    <property type="match status" value="1"/>
</dbReference>
<dbReference type="Gene3D" id="1.20.1510.10">
    <property type="entry name" value="Cation efflux protein transmembrane domain"/>
    <property type="match status" value="1"/>
</dbReference>
<dbReference type="InterPro" id="IPR058533">
    <property type="entry name" value="Cation_efflux_TM"/>
</dbReference>
<dbReference type="SUPFAM" id="SSF160240">
    <property type="entry name" value="Cation efflux protein cytoplasmic domain-like"/>
    <property type="match status" value="1"/>
</dbReference>
<dbReference type="NCBIfam" id="TIGR01297">
    <property type="entry name" value="CDF"/>
    <property type="match status" value="1"/>
</dbReference>
<evidence type="ECO:0000256" key="6">
    <source>
        <dbReference type="ARBA" id="ARBA00023136"/>
    </source>
</evidence>
<feature type="transmembrane region" description="Helical" evidence="7">
    <location>
        <begin position="179"/>
        <end position="196"/>
    </location>
</feature>
<dbReference type="InterPro" id="IPR036837">
    <property type="entry name" value="Cation_efflux_CTD_sf"/>
</dbReference>
<organism evidence="10 11">
    <name type="scientific">Sulfuritalea hydrogenivorans sk43H</name>
    <dbReference type="NCBI Taxonomy" id="1223802"/>
    <lineage>
        <taxon>Bacteria</taxon>
        <taxon>Pseudomonadati</taxon>
        <taxon>Pseudomonadota</taxon>
        <taxon>Betaproteobacteria</taxon>
        <taxon>Nitrosomonadales</taxon>
        <taxon>Sterolibacteriaceae</taxon>
        <taxon>Sulfuritalea</taxon>
    </lineage>
</organism>
<evidence type="ECO:0000313" key="10">
    <source>
        <dbReference type="EMBL" id="BAO30870.1"/>
    </source>
</evidence>
<name>W0SJQ4_9PROT</name>
<dbReference type="SUPFAM" id="SSF161111">
    <property type="entry name" value="Cation efflux protein transmembrane domain-like"/>
    <property type="match status" value="1"/>
</dbReference>
<evidence type="ECO:0000256" key="4">
    <source>
        <dbReference type="ARBA" id="ARBA00022692"/>
    </source>
</evidence>
<keyword evidence="5 7" id="KW-1133">Transmembrane helix</keyword>
<evidence type="ECO:0000256" key="7">
    <source>
        <dbReference type="SAM" id="Phobius"/>
    </source>
</evidence>
<feature type="transmembrane region" description="Helical" evidence="7">
    <location>
        <begin position="43"/>
        <end position="61"/>
    </location>
</feature>
<dbReference type="GO" id="GO:0015341">
    <property type="term" value="F:zinc efflux antiporter activity"/>
    <property type="evidence" value="ECO:0007669"/>
    <property type="project" value="TreeGrafter"/>
</dbReference>
<dbReference type="Gene3D" id="3.30.70.1350">
    <property type="entry name" value="Cation efflux protein, cytoplasmic domain"/>
    <property type="match status" value="1"/>
</dbReference>
<keyword evidence="6 7" id="KW-0472">Membrane</keyword>
<sequence length="302" mass="32430">MSSPSLTRYAWLSIAAAIATILLKGVAWRLTGSVGLLSDAIESFVNLAGALMALWMLTLAAQPADDDHAYGHGKAEYFSSAFEGFLILLAAISIGYAAIERLLHPQALEAVAVGLMVSALASVINFVTARTLMRVGRTQHSITLEADAHHLMTDVWTSVGVIGGVGLVWLTGWLWVDPAIALLVAANIVWTGWQLMQRSAAGLMDVSLPAEQIELVEALLAGYRGQGLDFHALRTRQAGSRVFVSLHVLVPGSWTVQQAHDCSEDIEAAIRNALPNAHVTTHLEPIEDPISMVDQGLDRRKG</sequence>
<evidence type="ECO:0000259" key="8">
    <source>
        <dbReference type="Pfam" id="PF01545"/>
    </source>
</evidence>
<evidence type="ECO:0000313" key="11">
    <source>
        <dbReference type="Proteomes" id="UP000031637"/>
    </source>
</evidence>
<feature type="domain" description="Cation efflux protein cytoplasmic" evidence="9">
    <location>
        <begin position="208"/>
        <end position="285"/>
    </location>
</feature>
<evidence type="ECO:0000256" key="3">
    <source>
        <dbReference type="ARBA" id="ARBA00022448"/>
    </source>
</evidence>
<dbReference type="PANTHER" id="PTHR43840:SF15">
    <property type="entry name" value="MITOCHONDRIAL METAL TRANSPORTER 1-RELATED"/>
    <property type="match status" value="1"/>
</dbReference>
<comment type="similarity">
    <text evidence="2">Belongs to the cation diffusion facilitator (CDF) transporter (TC 2.A.4) family.</text>
</comment>
<keyword evidence="11" id="KW-1185">Reference proteome</keyword>
<dbReference type="GO" id="GO:0015093">
    <property type="term" value="F:ferrous iron transmembrane transporter activity"/>
    <property type="evidence" value="ECO:0007669"/>
    <property type="project" value="TreeGrafter"/>
</dbReference>
<feature type="domain" description="Cation efflux protein transmembrane" evidence="8">
    <location>
        <begin position="11"/>
        <end position="204"/>
    </location>
</feature>
<dbReference type="GO" id="GO:0005886">
    <property type="term" value="C:plasma membrane"/>
    <property type="evidence" value="ECO:0007669"/>
    <property type="project" value="TreeGrafter"/>
</dbReference>